<accession>A0A418XB28</accession>
<dbReference type="OrthoDB" id="8780806at2"/>
<reference evidence="1 2" key="1">
    <citation type="submission" date="2018-09" db="EMBL/GenBank/DDBJ databases">
        <authorList>
            <person name="Zhu H."/>
        </authorList>
    </citation>
    <scope>NUCLEOTIDE SEQUENCE [LARGE SCALE GENOMIC DNA]</scope>
    <source>
        <strain evidence="1 2">K1S02-61</strain>
    </source>
</reference>
<name>A0A418XB28_9BURK</name>
<dbReference type="AlphaFoldDB" id="A0A418XB28"/>
<organism evidence="1 2">
    <name type="scientific">Massilia cavernae</name>
    <dbReference type="NCBI Taxonomy" id="2320864"/>
    <lineage>
        <taxon>Bacteria</taxon>
        <taxon>Pseudomonadati</taxon>
        <taxon>Pseudomonadota</taxon>
        <taxon>Betaproteobacteria</taxon>
        <taxon>Burkholderiales</taxon>
        <taxon>Oxalobacteraceae</taxon>
        <taxon>Telluria group</taxon>
        <taxon>Massilia</taxon>
    </lineage>
</organism>
<evidence type="ECO:0000313" key="1">
    <source>
        <dbReference type="EMBL" id="RJG09543.1"/>
    </source>
</evidence>
<keyword evidence="2" id="KW-1185">Reference proteome</keyword>
<sequence length="165" mass="17020">MQQYLGGAENANNDRAADDFDQLAQNAPRATVAQGVTAALRSDQTPPFPQLVGQMSGQGDPNQRAGMLNQLLGSLGPGVLGSVAGGALGNLFGGNAGQQPRITPEQAAQVTPEQVQEIAARAENENPSIVDRMGDFYAENPTLVKAIGGAALAIVLGQVAQGMRR</sequence>
<proteinExistence type="predicted"/>
<protein>
    <submittedName>
        <fullName evidence="1">Uncharacterized protein</fullName>
    </submittedName>
</protein>
<gene>
    <name evidence="1" type="ORF">D3872_22270</name>
</gene>
<dbReference type="Proteomes" id="UP000284006">
    <property type="component" value="Unassembled WGS sequence"/>
</dbReference>
<dbReference type="EMBL" id="QYUP01000168">
    <property type="protein sequence ID" value="RJG09543.1"/>
    <property type="molecule type" value="Genomic_DNA"/>
</dbReference>
<comment type="caution">
    <text evidence="1">The sequence shown here is derived from an EMBL/GenBank/DDBJ whole genome shotgun (WGS) entry which is preliminary data.</text>
</comment>
<evidence type="ECO:0000313" key="2">
    <source>
        <dbReference type="Proteomes" id="UP000284006"/>
    </source>
</evidence>